<keyword evidence="1" id="KW-1133">Transmembrane helix</keyword>
<evidence type="ECO:0000313" key="2">
    <source>
        <dbReference type="EMBL" id="WVZ21539.1"/>
    </source>
</evidence>
<feature type="non-terminal residue" evidence="2">
    <location>
        <position position="1"/>
    </location>
</feature>
<proteinExistence type="predicted"/>
<keyword evidence="1" id="KW-0812">Transmembrane</keyword>
<name>A0AAQ3P4B9_VIGMU</name>
<dbReference type="AlphaFoldDB" id="A0AAQ3P4B9"/>
<evidence type="ECO:0000313" key="3">
    <source>
        <dbReference type="Proteomes" id="UP001374535"/>
    </source>
</evidence>
<sequence length="121" mass="14250">VYLRNLCKTNFLTHVNTLLIDGQKQCIESTLFAWLLSFVVEVKMSRTLLSKLCSRRLQRRSGFQVRFVFIPFIKLDVCLGLRAIIHGEMFQWFTKLIVILGDCLIQLISMYKMIMKKFKNV</sequence>
<evidence type="ECO:0000256" key="1">
    <source>
        <dbReference type="SAM" id="Phobius"/>
    </source>
</evidence>
<feature type="transmembrane region" description="Helical" evidence="1">
    <location>
        <begin position="91"/>
        <end position="111"/>
    </location>
</feature>
<dbReference type="Proteomes" id="UP001374535">
    <property type="component" value="Chromosome 2"/>
</dbReference>
<feature type="transmembrane region" description="Helical" evidence="1">
    <location>
        <begin position="65"/>
        <end position="85"/>
    </location>
</feature>
<gene>
    <name evidence="2" type="ORF">V8G54_008861</name>
</gene>
<dbReference type="EMBL" id="CP144699">
    <property type="protein sequence ID" value="WVZ21539.1"/>
    <property type="molecule type" value="Genomic_DNA"/>
</dbReference>
<accession>A0AAQ3P4B9</accession>
<keyword evidence="3" id="KW-1185">Reference proteome</keyword>
<organism evidence="2 3">
    <name type="scientific">Vigna mungo</name>
    <name type="common">Black gram</name>
    <name type="synonym">Phaseolus mungo</name>
    <dbReference type="NCBI Taxonomy" id="3915"/>
    <lineage>
        <taxon>Eukaryota</taxon>
        <taxon>Viridiplantae</taxon>
        <taxon>Streptophyta</taxon>
        <taxon>Embryophyta</taxon>
        <taxon>Tracheophyta</taxon>
        <taxon>Spermatophyta</taxon>
        <taxon>Magnoliopsida</taxon>
        <taxon>eudicotyledons</taxon>
        <taxon>Gunneridae</taxon>
        <taxon>Pentapetalae</taxon>
        <taxon>rosids</taxon>
        <taxon>fabids</taxon>
        <taxon>Fabales</taxon>
        <taxon>Fabaceae</taxon>
        <taxon>Papilionoideae</taxon>
        <taxon>50 kb inversion clade</taxon>
        <taxon>NPAAA clade</taxon>
        <taxon>indigoferoid/millettioid clade</taxon>
        <taxon>Phaseoleae</taxon>
        <taxon>Vigna</taxon>
    </lineage>
</organism>
<reference evidence="2 3" key="1">
    <citation type="journal article" date="2023" name="Life. Sci Alliance">
        <title>Evolutionary insights into 3D genome organization and epigenetic landscape of Vigna mungo.</title>
        <authorList>
            <person name="Junaid A."/>
            <person name="Singh B."/>
            <person name="Bhatia S."/>
        </authorList>
    </citation>
    <scope>NUCLEOTIDE SEQUENCE [LARGE SCALE GENOMIC DNA]</scope>
    <source>
        <strain evidence="2">Urdbean</strain>
    </source>
</reference>
<keyword evidence="1" id="KW-0472">Membrane</keyword>
<protein>
    <submittedName>
        <fullName evidence="2">Uncharacterized protein</fullName>
    </submittedName>
</protein>